<dbReference type="AlphaFoldDB" id="A0A9J6GJM5"/>
<accession>A0A9J6GJM5</accession>
<reference evidence="1 2" key="1">
    <citation type="journal article" date="2020" name="Cell">
        <title>Large-Scale Comparative Analyses of Tick Genomes Elucidate Their Genetic Diversity and Vector Capacities.</title>
        <authorList>
            <consortium name="Tick Genome and Microbiome Consortium (TIGMIC)"/>
            <person name="Jia N."/>
            <person name="Wang J."/>
            <person name="Shi W."/>
            <person name="Du L."/>
            <person name="Sun Y."/>
            <person name="Zhan W."/>
            <person name="Jiang J.F."/>
            <person name="Wang Q."/>
            <person name="Zhang B."/>
            <person name="Ji P."/>
            <person name="Bell-Sakyi L."/>
            <person name="Cui X.M."/>
            <person name="Yuan T.T."/>
            <person name="Jiang B.G."/>
            <person name="Yang W.F."/>
            <person name="Lam T.T."/>
            <person name="Chang Q.C."/>
            <person name="Ding S.J."/>
            <person name="Wang X.J."/>
            <person name="Zhu J.G."/>
            <person name="Ruan X.D."/>
            <person name="Zhao L."/>
            <person name="Wei J.T."/>
            <person name="Ye R.Z."/>
            <person name="Que T.C."/>
            <person name="Du C.H."/>
            <person name="Zhou Y.H."/>
            <person name="Cheng J.X."/>
            <person name="Dai P.F."/>
            <person name="Guo W.B."/>
            <person name="Han X.H."/>
            <person name="Huang E.J."/>
            <person name="Li L.F."/>
            <person name="Wei W."/>
            <person name="Gao Y.C."/>
            <person name="Liu J.Z."/>
            <person name="Shao H.Z."/>
            <person name="Wang X."/>
            <person name="Wang C.C."/>
            <person name="Yang T.C."/>
            <person name="Huo Q.B."/>
            <person name="Li W."/>
            <person name="Chen H.Y."/>
            <person name="Chen S.E."/>
            <person name="Zhou L.G."/>
            <person name="Ni X.B."/>
            <person name="Tian J.H."/>
            <person name="Sheng Y."/>
            <person name="Liu T."/>
            <person name="Pan Y.S."/>
            <person name="Xia L.Y."/>
            <person name="Li J."/>
            <person name="Zhao F."/>
            <person name="Cao W.C."/>
        </authorList>
    </citation>
    <scope>NUCLEOTIDE SEQUENCE [LARGE SCALE GENOMIC DNA]</scope>
    <source>
        <strain evidence="1">HaeL-2018</strain>
    </source>
</reference>
<keyword evidence="2" id="KW-1185">Reference proteome</keyword>
<comment type="caution">
    <text evidence="1">The sequence shown here is derived from an EMBL/GenBank/DDBJ whole genome shotgun (WGS) entry which is preliminary data.</text>
</comment>
<dbReference type="Proteomes" id="UP000821853">
    <property type="component" value="Unassembled WGS sequence"/>
</dbReference>
<name>A0A9J6GJM5_HAELO</name>
<evidence type="ECO:0000313" key="1">
    <source>
        <dbReference type="EMBL" id="KAH9378686.1"/>
    </source>
</evidence>
<dbReference type="VEuPathDB" id="VectorBase:HLOH_063219"/>
<sequence>MAFSEEEVGGVVHGFLARTTPHDLMDRLRIPTKNSMIIQARLLGKSKTALIVFEGNTVPKVLYCYGGEMPCFLYRSTRQVCQVCMMPRHRSDVCPTSSVKTCHQCLTETPVEGHKCPVKCNFCREAHFMGLVSAR</sequence>
<proteinExistence type="predicted"/>
<gene>
    <name evidence="1" type="ORF">HPB48_004201</name>
</gene>
<protein>
    <submittedName>
        <fullName evidence="1">Uncharacterized protein</fullName>
    </submittedName>
</protein>
<dbReference type="EMBL" id="JABSTR010000009">
    <property type="protein sequence ID" value="KAH9378686.1"/>
    <property type="molecule type" value="Genomic_DNA"/>
</dbReference>
<evidence type="ECO:0000313" key="2">
    <source>
        <dbReference type="Proteomes" id="UP000821853"/>
    </source>
</evidence>
<organism evidence="1 2">
    <name type="scientific">Haemaphysalis longicornis</name>
    <name type="common">Bush tick</name>
    <dbReference type="NCBI Taxonomy" id="44386"/>
    <lineage>
        <taxon>Eukaryota</taxon>
        <taxon>Metazoa</taxon>
        <taxon>Ecdysozoa</taxon>
        <taxon>Arthropoda</taxon>
        <taxon>Chelicerata</taxon>
        <taxon>Arachnida</taxon>
        <taxon>Acari</taxon>
        <taxon>Parasitiformes</taxon>
        <taxon>Ixodida</taxon>
        <taxon>Ixodoidea</taxon>
        <taxon>Ixodidae</taxon>
        <taxon>Haemaphysalinae</taxon>
        <taxon>Haemaphysalis</taxon>
    </lineage>
</organism>
<dbReference type="OrthoDB" id="6505652at2759"/>